<dbReference type="Proteomes" id="UP000298652">
    <property type="component" value="Chromosome 2"/>
</dbReference>
<dbReference type="EMBL" id="CM016553">
    <property type="protein sequence ID" value="TKW32330.1"/>
    <property type="molecule type" value="Genomic_DNA"/>
</dbReference>
<feature type="compositionally biased region" description="Basic and acidic residues" evidence="1">
    <location>
        <begin position="17"/>
        <end position="27"/>
    </location>
</feature>
<evidence type="ECO:0000313" key="2">
    <source>
        <dbReference type="EMBL" id="TKW32330.1"/>
    </source>
</evidence>
<evidence type="ECO:0000256" key="1">
    <source>
        <dbReference type="SAM" id="MobiDB-lite"/>
    </source>
</evidence>
<organism evidence="2 3">
    <name type="scientific">Setaria viridis</name>
    <name type="common">Green bristlegrass</name>
    <name type="synonym">Setaria italica subsp. viridis</name>
    <dbReference type="NCBI Taxonomy" id="4556"/>
    <lineage>
        <taxon>Eukaryota</taxon>
        <taxon>Viridiplantae</taxon>
        <taxon>Streptophyta</taxon>
        <taxon>Embryophyta</taxon>
        <taxon>Tracheophyta</taxon>
        <taxon>Spermatophyta</taxon>
        <taxon>Magnoliopsida</taxon>
        <taxon>Liliopsida</taxon>
        <taxon>Poales</taxon>
        <taxon>Poaceae</taxon>
        <taxon>PACMAD clade</taxon>
        <taxon>Panicoideae</taxon>
        <taxon>Panicodae</taxon>
        <taxon>Paniceae</taxon>
        <taxon>Cenchrinae</taxon>
        <taxon>Setaria</taxon>
    </lineage>
</organism>
<dbReference type="AlphaFoldDB" id="A0A4U6VR74"/>
<reference evidence="2" key="1">
    <citation type="submission" date="2019-03" db="EMBL/GenBank/DDBJ databases">
        <title>WGS assembly of Setaria viridis.</title>
        <authorList>
            <person name="Huang P."/>
            <person name="Jenkins J."/>
            <person name="Grimwood J."/>
            <person name="Barry K."/>
            <person name="Healey A."/>
            <person name="Mamidi S."/>
            <person name="Sreedasyam A."/>
            <person name="Shu S."/>
            <person name="Feldman M."/>
            <person name="Wu J."/>
            <person name="Yu Y."/>
            <person name="Chen C."/>
            <person name="Johnson J."/>
            <person name="Rokhsar D."/>
            <person name="Baxter I."/>
            <person name="Schmutz J."/>
            <person name="Brutnell T."/>
            <person name="Kellogg E."/>
        </authorList>
    </citation>
    <scope>NUCLEOTIDE SEQUENCE [LARGE SCALE GENOMIC DNA]</scope>
</reference>
<sequence>MSRRAAGERWRKGRAGLGRERGTKEGRGSAVRAAWDVEGRDGGQHGMWRAATGGAAGTRGDRVEQRQGLPVADPLWSEHTVLGRAKVEPARRAGQRGSCGAAARAAGAAIRRRIRCHMCYPGDALRHSSRTPPSLASRVSAGSFG</sequence>
<name>A0A4U6VR74_SETVI</name>
<protein>
    <submittedName>
        <fullName evidence="2">Uncharacterized protein</fullName>
    </submittedName>
</protein>
<proteinExistence type="predicted"/>
<feature type="region of interest" description="Disordered" evidence="1">
    <location>
        <begin position="125"/>
        <end position="145"/>
    </location>
</feature>
<feature type="region of interest" description="Disordered" evidence="1">
    <location>
        <begin position="1"/>
        <end position="63"/>
    </location>
</feature>
<dbReference type="Gramene" id="TKW32330">
    <property type="protein sequence ID" value="TKW32330"/>
    <property type="gene ID" value="SEVIR_2G163200v2"/>
</dbReference>
<accession>A0A4U6VR74</accession>
<gene>
    <name evidence="2" type="ORF">SEVIR_2G163200v2</name>
</gene>
<keyword evidence="3" id="KW-1185">Reference proteome</keyword>
<evidence type="ECO:0000313" key="3">
    <source>
        <dbReference type="Proteomes" id="UP000298652"/>
    </source>
</evidence>
<feature type="compositionally biased region" description="Basic and acidic residues" evidence="1">
    <location>
        <begin position="1"/>
        <end position="10"/>
    </location>
</feature>